<organism evidence="2 3">
    <name type="scientific">Sulfuricurvum kujiense (strain ATCC BAA-921 / DSM 16994 / JCM 11577 / YK-1)</name>
    <dbReference type="NCBI Taxonomy" id="709032"/>
    <lineage>
        <taxon>Bacteria</taxon>
        <taxon>Pseudomonadati</taxon>
        <taxon>Campylobacterota</taxon>
        <taxon>Epsilonproteobacteria</taxon>
        <taxon>Campylobacterales</taxon>
        <taxon>Sulfurimonadaceae</taxon>
        <taxon>Sulfuricurvum</taxon>
    </lineage>
</organism>
<accession>E4U029</accession>
<gene>
    <name evidence="2" type="ordered locus">Sulku_0527</name>
</gene>
<keyword evidence="3" id="KW-1185">Reference proteome</keyword>
<dbReference type="EMBL" id="CP002355">
    <property type="protein sequence ID" value="ADR33194.1"/>
    <property type="molecule type" value="Genomic_DNA"/>
</dbReference>
<evidence type="ECO:0000256" key="1">
    <source>
        <dbReference type="SAM" id="Phobius"/>
    </source>
</evidence>
<dbReference type="Proteomes" id="UP000008721">
    <property type="component" value="Chromosome"/>
</dbReference>
<dbReference type="NCBIfam" id="TIGR03940">
    <property type="entry name" value="PGA_PgaD"/>
    <property type="match status" value="1"/>
</dbReference>
<dbReference type="InterPro" id="IPR023829">
    <property type="entry name" value="PGA_PgaD"/>
</dbReference>
<dbReference type="RefSeq" id="WP_013459391.1">
    <property type="nucleotide sequence ID" value="NC_014762.1"/>
</dbReference>
<dbReference type="eggNOG" id="ENOG503312A">
    <property type="taxonomic scope" value="Bacteria"/>
</dbReference>
<evidence type="ECO:0008006" key="4">
    <source>
        <dbReference type="Google" id="ProtNLM"/>
    </source>
</evidence>
<sequence>METLIINKRHEMPRRKRWFWDAMTIALWLGFIYLWKPLLIVLYKIITLKEAPDTISDWIFENVSSVTFENALYMLILTPVILFVLSRLNRHRAPSEHLLYTSYDYSNYFRIDNAELQKCIDSQLVTVYHDDRGHIIHLNDQIENKS</sequence>
<feature type="transmembrane region" description="Helical" evidence="1">
    <location>
        <begin position="71"/>
        <end position="88"/>
    </location>
</feature>
<reference evidence="2 3" key="1">
    <citation type="journal article" date="2012" name="Stand. Genomic Sci.">
        <title>Complete genome sequence of the sulfur compounds oxidizing chemolithoautotroph Sulfuricurvum kujiense type strain (YK-1(T)).</title>
        <authorList>
            <person name="Han C."/>
            <person name="Kotsyurbenko O."/>
            <person name="Chertkov O."/>
            <person name="Held B."/>
            <person name="Lapidus A."/>
            <person name="Nolan M."/>
            <person name="Lucas S."/>
            <person name="Hammon N."/>
            <person name="Deshpande S."/>
            <person name="Cheng J.F."/>
            <person name="Tapia R."/>
            <person name="Goodwin L.A."/>
            <person name="Pitluck S."/>
            <person name="Liolios K."/>
            <person name="Pagani I."/>
            <person name="Ivanova N."/>
            <person name="Mavromatis K."/>
            <person name="Mikhailova N."/>
            <person name="Pati A."/>
            <person name="Chen A."/>
            <person name="Palaniappan K."/>
            <person name="Land M."/>
            <person name="Hauser L."/>
            <person name="Chang Y.J."/>
            <person name="Jeffries C.D."/>
            <person name="Brambilla E.M."/>
            <person name="Rohde M."/>
            <person name="Spring S."/>
            <person name="Sikorski J."/>
            <person name="Goker M."/>
            <person name="Woyke T."/>
            <person name="Bristow J."/>
            <person name="Eisen J.A."/>
            <person name="Markowitz V."/>
            <person name="Hugenholtz P."/>
            <person name="Kyrpides N.C."/>
            <person name="Klenk H.P."/>
            <person name="Detter J.C."/>
        </authorList>
    </citation>
    <scope>NUCLEOTIDE SEQUENCE [LARGE SCALE GENOMIC DNA]</scope>
    <source>
        <strain evidence="3">ATCC BAA-921 / DSM 16994 / JCM 11577 / YK-1</strain>
    </source>
</reference>
<keyword evidence="1" id="KW-0812">Transmembrane</keyword>
<keyword evidence="1" id="KW-1133">Transmembrane helix</keyword>
<keyword evidence="1" id="KW-0472">Membrane</keyword>
<protein>
    <recommendedName>
        <fullName evidence="4">Poly-beta-1,6-N-acetyl-D-glucosamine biosynthesis protein PgaD</fullName>
    </recommendedName>
</protein>
<name>E4U029_SULKY</name>
<dbReference type="Pfam" id="PF13994">
    <property type="entry name" value="PgaD"/>
    <property type="match status" value="1"/>
</dbReference>
<proteinExistence type="predicted"/>
<dbReference type="AlphaFoldDB" id="E4U029"/>
<evidence type="ECO:0000313" key="3">
    <source>
        <dbReference type="Proteomes" id="UP000008721"/>
    </source>
</evidence>
<feature type="transmembrane region" description="Helical" evidence="1">
    <location>
        <begin position="18"/>
        <end position="35"/>
    </location>
</feature>
<dbReference type="KEGG" id="sku:Sulku_0527"/>
<evidence type="ECO:0000313" key="2">
    <source>
        <dbReference type="EMBL" id="ADR33194.1"/>
    </source>
</evidence>
<dbReference type="GO" id="GO:0043709">
    <property type="term" value="P:cell adhesion involved in single-species biofilm formation"/>
    <property type="evidence" value="ECO:0007669"/>
    <property type="project" value="InterPro"/>
</dbReference>
<dbReference type="OrthoDB" id="5334579at2"/>
<dbReference type="STRING" id="709032.Sulku_0527"/>
<dbReference type="HOGENOM" id="CLU_127488_0_0_7"/>